<evidence type="ECO:0000256" key="6">
    <source>
        <dbReference type="PROSITE-ProRule" id="PRU10061"/>
    </source>
</evidence>
<dbReference type="PROSITE" id="PS00591">
    <property type="entry name" value="GH10_1"/>
    <property type="match status" value="1"/>
</dbReference>
<dbReference type="OrthoDB" id="3055998at2759"/>
<dbReference type="InterPro" id="IPR031158">
    <property type="entry name" value="GH10_AS"/>
</dbReference>
<feature type="domain" description="GH10" evidence="9">
    <location>
        <begin position="46"/>
        <end position="317"/>
    </location>
</feature>
<name>A0A550C007_9AGAR</name>
<evidence type="ECO:0000313" key="11">
    <source>
        <dbReference type="Proteomes" id="UP000320762"/>
    </source>
</evidence>
<accession>A0A550C007</accession>
<feature type="active site" description="Nucleophile" evidence="6">
    <location>
        <position position="254"/>
    </location>
</feature>
<dbReference type="Pfam" id="PF00331">
    <property type="entry name" value="Glyco_hydro_10"/>
    <property type="match status" value="1"/>
</dbReference>
<dbReference type="GO" id="GO:0000272">
    <property type="term" value="P:polysaccharide catabolic process"/>
    <property type="evidence" value="ECO:0007669"/>
    <property type="project" value="UniProtKB-KW"/>
</dbReference>
<dbReference type="Gene3D" id="3.20.20.80">
    <property type="entry name" value="Glycosidases"/>
    <property type="match status" value="1"/>
</dbReference>
<evidence type="ECO:0000256" key="4">
    <source>
        <dbReference type="ARBA" id="ARBA00023295"/>
    </source>
</evidence>
<dbReference type="PANTHER" id="PTHR31490:SF76">
    <property type="entry name" value="ENDO-1,4-BETA-XYLANASE C"/>
    <property type="match status" value="1"/>
</dbReference>
<dbReference type="GO" id="GO:0031176">
    <property type="term" value="F:endo-1,4-beta-xylanase activity"/>
    <property type="evidence" value="ECO:0007669"/>
    <property type="project" value="UniProtKB-EC"/>
</dbReference>
<evidence type="ECO:0000259" key="9">
    <source>
        <dbReference type="PROSITE" id="PS51760"/>
    </source>
</evidence>
<evidence type="ECO:0000256" key="3">
    <source>
        <dbReference type="ARBA" id="ARBA00023277"/>
    </source>
</evidence>
<comment type="caution">
    <text evidence="10">The sequence shown here is derived from an EMBL/GenBank/DDBJ whole genome shotgun (WGS) entry which is preliminary data.</text>
</comment>
<keyword evidence="3 7" id="KW-0119">Carbohydrate metabolism</keyword>
<organism evidence="10 11">
    <name type="scientific">Schizophyllum amplum</name>
    <dbReference type="NCBI Taxonomy" id="97359"/>
    <lineage>
        <taxon>Eukaryota</taxon>
        <taxon>Fungi</taxon>
        <taxon>Dikarya</taxon>
        <taxon>Basidiomycota</taxon>
        <taxon>Agaricomycotina</taxon>
        <taxon>Agaricomycetes</taxon>
        <taxon>Agaricomycetidae</taxon>
        <taxon>Agaricales</taxon>
        <taxon>Schizophyllaceae</taxon>
        <taxon>Schizophyllum</taxon>
    </lineage>
</organism>
<gene>
    <name evidence="10" type="ORF">BD626DRAFT_550852</name>
</gene>
<comment type="catalytic activity">
    <reaction evidence="7">
        <text>Endohydrolysis of (1-&gt;4)-beta-D-xylosidic linkages in xylans.</text>
        <dbReference type="EC" id="3.2.1.8"/>
    </reaction>
</comment>
<keyword evidence="4 7" id="KW-0326">Glycosidase</keyword>
<dbReference type="SUPFAM" id="SSF51445">
    <property type="entry name" value="(Trans)glycosidases"/>
    <property type="match status" value="1"/>
</dbReference>
<dbReference type="EC" id="3.2.1.8" evidence="7"/>
<feature type="chain" id="PRO_5022117139" description="Beta-xylanase" evidence="8">
    <location>
        <begin position="20"/>
        <end position="319"/>
    </location>
</feature>
<dbReference type="InterPro" id="IPR044846">
    <property type="entry name" value="GH10"/>
</dbReference>
<evidence type="ECO:0000256" key="2">
    <source>
        <dbReference type="ARBA" id="ARBA00022801"/>
    </source>
</evidence>
<dbReference type="EMBL" id="VDMD01000039">
    <property type="protein sequence ID" value="TRM58124.1"/>
    <property type="molecule type" value="Genomic_DNA"/>
</dbReference>
<dbReference type="PRINTS" id="PR00134">
    <property type="entry name" value="GLHYDRLASE10"/>
</dbReference>
<proteinExistence type="inferred from homology"/>
<dbReference type="AlphaFoldDB" id="A0A550C007"/>
<evidence type="ECO:0000256" key="7">
    <source>
        <dbReference type="RuleBase" id="RU361174"/>
    </source>
</evidence>
<keyword evidence="2 7" id="KW-0378">Hydrolase</keyword>
<evidence type="ECO:0000256" key="1">
    <source>
        <dbReference type="ARBA" id="ARBA00007495"/>
    </source>
</evidence>
<dbReference type="PANTHER" id="PTHR31490">
    <property type="entry name" value="GLYCOSYL HYDROLASE"/>
    <property type="match status" value="1"/>
</dbReference>
<dbReference type="SMART" id="SM00633">
    <property type="entry name" value="Glyco_10"/>
    <property type="match status" value="1"/>
</dbReference>
<protein>
    <recommendedName>
        <fullName evidence="7">Beta-xylanase</fullName>
        <ecNumber evidence="7">3.2.1.8</ecNumber>
    </recommendedName>
</protein>
<dbReference type="InterPro" id="IPR017853">
    <property type="entry name" value="GH"/>
</dbReference>
<dbReference type="InterPro" id="IPR001000">
    <property type="entry name" value="GH10_dom"/>
</dbReference>
<evidence type="ECO:0000313" key="10">
    <source>
        <dbReference type="EMBL" id="TRM58124.1"/>
    </source>
</evidence>
<evidence type="ECO:0000256" key="5">
    <source>
        <dbReference type="ARBA" id="ARBA00023326"/>
    </source>
</evidence>
<evidence type="ECO:0000256" key="8">
    <source>
        <dbReference type="SAM" id="SignalP"/>
    </source>
</evidence>
<feature type="signal peptide" evidence="8">
    <location>
        <begin position="1"/>
        <end position="19"/>
    </location>
</feature>
<dbReference type="STRING" id="97359.A0A550C007"/>
<reference evidence="10 11" key="1">
    <citation type="journal article" date="2019" name="New Phytol.">
        <title>Comparative genomics reveals unique wood-decay strategies and fruiting body development in the Schizophyllaceae.</title>
        <authorList>
            <person name="Almasi E."/>
            <person name="Sahu N."/>
            <person name="Krizsan K."/>
            <person name="Balint B."/>
            <person name="Kovacs G.M."/>
            <person name="Kiss B."/>
            <person name="Cseklye J."/>
            <person name="Drula E."/>
            <person name="Henrissat B."/>
            <person name="Nagy I."/>
            <person name="Chovatia M."/>
            <person name="Adam C."/>
            <person name="LaButti K."/>
            <person name="Lipzen A."/>
            <person name="Riley R."/>
            <person name="Grigoriev I.V."/>
            <person name="Nagy L.G."/>
        </authorList>
    </citation>
    <scope>NUCLEOTIDE SEQUENCE [LARGE SCALE GENOMIC DNA]</scope>
    <source>
        <strain evidence="10 11">NL-1724</strain>
    </source>
</reference>
<keyword evidence="5 7" id="KW-0624">Polysaccharide degradation</keyword>
<sequence>MQVLLALVSFALSVARAGAVPAPRQLSGLNDLFVAKGKLFWGNIGDSNTLSISSNTEVLTSEFGALTPENSMKWESIEPTQGSFSFTGADALVDFANSNCLMVRGHTLVWHSQLPAYVSAISDAATLTSVIQSHIAGVAGRYAGQFYGHEVLNEDGTLRSSVFSNVLGDSFIATAFEAARAADSTAKLYINDFNLDSNNAKVQAMVALVKKVNSGTQLIDGIGTQTHLSAGGSSGVADAITTLASTGLEVAITELDIASAPTADYVAVAQACLDEPRCVSITSWGVSDANSWRASETPLLFDSSFAPKDAYDALVSLLL</sequence>
<keyword evidence="8" id="KW-0732">Signal</keyword>
<dbReference type="Proteomes" id="UP000320762">
    <property type="component" value="Unassembled WGS sequence"/>
</dbReference>
<keyword evidence="11" id="KW-1185">Reference proteome</keyword>
<dbReference type="PROSITE" id="PS51760">
    <property type="entry name" value="GH10_2"/>
    <property type="match status" value="1"/>
</dbReference>
<comment type="similarity">
    <text evidence="1 7">Belongs to the glycosyl hydrolase 10 (cellulase F) family.</text>
</comment>